<organism evidence="2 3">
    <name type="scientific">Psychrobacillus psychrodurans</name>
    <dbReference type="NCBI Taxonomy" id="126157"/>
    <lineage>
        <taxon>Bacteria</taxon>
        <taxon>Bacillati</taxon>
        <taxon>Bacillota</taxon>
        <taxon>Bacilli</taxon>
        <taxon>Bacillales</taxon>
        <taxon>Bacillaceae</taxon>
        <taxon>Psychrobacillus</taxon>
    </lineage>
</organism>
<reference evidence="2" key="1">
    <citation type="submission" date="2022-05" db="EMBL/GenBank/DDBJ databases">
        <authorList>
            <person name="Colautti A."/>
            <person name="Iacumin L."/>
        </authorList>
    </citation>
    <scope>NUCLEOTIDE SEQUENCE</scope>
    <source>
        <strain evidence="2">DSM 30747</strain>
    </source>
</reference>
<sequence>MNLFKKSGWSKVILVTLSIIMLGACSDEETPKESDTPGKQLAIIKNYELSTRNLVLDEVEWIEESDKDRIKELGLDVEKDLPTGFVMYNETKEESTMKVAEDAEFLLVNQENPSEPRVVEEKEFITYLLGVKGPYYVTVEDDVVVKVEEKYMP</sequence>
<protein>
    <recommendedName>
        <fullName evidence="4">YusW-like protein</fullName>
    </recommendedName>
</protein>
<keyword evidence="3" id="KW-1185">Reference proteome</keyword>
<feature type="chain" id="PRO_5040910806" description="YusW-like protein" evidence="1">
    <location>
        <begin position="27"/>
        <end position="153"/>
    </location>
</feature>
<evidence type="ECO:0000313" key="3">
    <source>
        <dbReference type="Proteomes" id="UP001152172"/>
    </source>
</evidence>
<dbReference type="AlphaFoldDB" id="A0A9X3L9X2"/>
<proteinExistence type="predicted"/>
<gene>
    <name evidence="2" type="ORF">M9R61_12110</name>
</gene>
<evidence type="ECO:0008006" key="4">
    <source>
        <dbReference type="Google" id="ProtNLM"/>
    </source>
</evidence>
<dbReference type="EMBL" id="JAMKBI010000008">
    <property type="protein sequence ID" value="MCZ8534056.1"/>
    <property type="molecule type" value="Genomic_DNA"/>
</dbReference>
<dbReference type="Proteomes" id="UP001152172">
    <property type="component" value="Unassembled WGS sequence"/>
</dbReference>
<keyword evidence="1" id="KW-0732">Signal</keyword>
<feature type="signal peptide" evidence="1">
    <location>
        <begin position="1"/>
        <end position="26"/>
    </location>
</feature>
<dbReference type="RefSeq" id="WP_269922299.1">
    <property type="nucleotide sequence ID" value="NZ_JAMKBI010000008.1"/>
</dbReference>
<name>A0A9X3L9X2_9BACI</name>
<evidence type="ECO:0000256" key="1">
    <source>
        <dbReference type="SAM" id="SignalP"/>
    </source>
</evidence>
<dbReference type="PROSITE" id="PS51257">
    <property type="entry name" value="PROKAR_LIPOPROTEIN"/>
    <property type="match status" value="1"/>
</dbReference>
<evidence type="ECO:0000313" key="2">
    <source>
        <dbReference type="EMBL" id="MCZ8534056.1"/>
    </source>
</evidence>
<comment type="caution">
    <text evidence="2">The sequence shown here is derived from an EMBL/GenBank/DDBJ whole genome shotgun (WGS) entry which is preliminary data.</text>
</comment>
<accession>A0A9X3L9X2</accession>